<proteinExistence type="predicted"/>
<reference evidence="2" key="1">
    <citation type="submission" date="2022-06" db="EMBL/GenBank/DDBJ databases">
        <title>Nostosin G and Spiroidesin B from the Cyanobacterium Dolichospermum sp. NIES-1697.</title>
        <authorList>
            <person name="Phan C.-S."/>
            <person name="Mehjabin J.J."/>
            <person name="Anas A.R.J."/>
            <person name="Hayasaka M."/>
            <person name="Onoki R."/>
            <person name="Wang J."/>
            <person name="Umezawa T."/>
            <person name="Washio K."/>
            <person name="Morikawa M."/>
            <person name="Okino T."/>
        </authorList>
    </citation>
    <scope>NUCLEOTIDE SEQUENCE</scope>
    <source>
        <strain evidence="2">NIES-1697</strain>
    </source>
</reference>
<dbReference type="InterPro" id="IPR027417">
    <property type="entry name" value="P-loop_NTPase"/>
</dbReference>
<gene>
    <name evidence="2" type="ORF">NG743_19400</name>
</gene>
<dbReference type="SUPFAM" id="SSF52540">
    <property type="entry name" value="P-loop containing nucleoside triphosphate hydrolases"/>
    <property type="match status" value="2"/>
</dbReference>
<dbReference type="InterPro" id="IPR050168">
    <property type="entry name" value="AAA_ATPase_domain"/>
</dbReference>
<name>A0ABY5LU34_9CYAN</name>
<dbReference type="Gene3D" id="1.10.8.60">
    <property type="match status" value="1"/>
</dbReference>
<dbReference type="InterPro" id="IPR054472">
    <property type="entry name" value="WHD"/>
</dbReference>
<evidence type="ECO:0000313" key="3">
    <source>
        <dbReference type="Proteomes" id="UP001057561"/>
    </source>
</evidence>
<dbReference type="PANTHER" id="PTHR23077:SF117">
    <property type="entry name" value="AAA+ ATPASE DOMAIN-CONTAINING PROTEIN"/>
    <property type="match status" value="1"/>
</dbReference>
<evidence type="ECO:0000259" key="1">
    <source>
        <dbReference type="SMART" id="SM00382"/>
    </source>
</evidence>
<evidence type="ECO:0000313" key="2">
    <source>
        <dbReference type="EMBL" id="UUO14190.1"/>
    </source>
</evidence>
<keyword evidence="3" id="KW-1185">Reference proteome</keyword>
<organism evidence="2 3">
    <name type="scientific">Dolichospermum heterosporum TAC447</name>
    <dbReference type="NCBI Taxonomy" id="747523"/>
    <lineage>
        <taxon>Bacteria</taxon>
        <taxon>Bacillati</taxon>
        <taxon>Cyanobacteriota</taxon>
        <taxon>Cyanophyceae</taxon>
        <taxon>Nostocales</taxon>
        <taxon>Aphanizomenonaceae</taxon>
        <taxon>Dolichospermum</taxon>
        <taxon>Dolichospermum heterosporum</taxon>
    </lineage>
</organism>
<dbReference type="PANTHER" id="PTHR23077">
    <property type="entry name" value="AAA-FAMILY ATPASE"/>
    <property type="match status" value="1"/>
</dbReference>
<protein>
    <submittedName>
        <fullName evidence="2">ATP-binding protein</fullName>
    </submittedName>
</protein>
<dbReference type="CDD" id="cd19481">
    <property type="entry name" value="RecA-like_protease"/>
    <property type="match status" value="1"/>
</dbReference>
<dbReference type="RefSeq" id="WP_257120711.1">
    <property type="nucleotide sequence ID" value="NZ_CP099464.1"/>
</dbReference>
<dbReference type="Pfam" id="PF00004">
    <property type="entry name" value="AAA"/>
    <property type="match status" value="1"/>
</dbReference>
<dbReference type="GO" id="GO:0005524">
    <property type="term" value="F:ATP binding"/>
    <property type="evidence" value="ECO:0007669"/>
    <property type="project" value="UniProtKB-KW"/>
</dbReference>
<dbReference type="Pfam" id="PF22977">
    <property type="entry name" value="WHD"/>
    <property type="match status" value="1"/>
</dbReference>
<dbReference type="SMART" id="SM00382">
    <property type="entry name" value="AAA"/>
    <property type="match status" value="1"/>
</dbReference>
<dbReference type="InterPro" id="IPR003959">
    <property type="entry name" value="ATPase_AAA_core"/>
</dbReference>
<dbReference type="InterPro" id="IPR003593">
    <property type="entry name" value="AAA+_ATPase"/>
</dbReference>
<keyword evidence="2" id="KW-0547">Nucleotide-binding</keyword>
<dbReference type="EMBL" id="CP099464">
    <property type="protein sequence ID" value="UUO14190.1"/>
    <property type="molecule type" value="Genomic_DNA"/>
</dbReference>
<keyword evidence="2" id="KW-0067">ATP-binding</keyword>
<dbReference type="Gene3D" id="3.40.50.300">
    <property type="entry name" value="P-loop containing nucleotide triphosphate hydrolases"/>
    <property type="match status" value="2"/>
</dbReference>
<sequence>MLLGEKVHINQLLLLLKQLDGLLETAIIAAQSAYGTDAENNSYRGIQINEEEVERLLERKPGIPLLYTENFQQFPSDVVETDSPLAWLQKTFELSDFDINIIAIALAPELDRRYERLYAYLQDDVRCKRPTVDLALNLLCTSAIEKLARRVNFSADAPLIRHSLLHLFPDSHQTDPPLLAHNIKLDQQVIQLLLGEPGIDGRLVSFCQLITPKFQFDDLPLKPEIKQGLISLVNANWLAGKTLNLYFQGEDISGKSHTSEAIANSLQVPLLIANSTRILAAKAEFQFTIKLLFREAWFKNALLYIEDLDVLQTQENTILYQEFLKELTEYSRVTILAGIKPWVNTTTKAIEVITIPFVMPNFQQRRFYWENYLQSVDITLDAIDLDSLSDRFRLTSEQIADAVTNARNQVRWQAAVSEFPNSQFSPQKPITLTDLFTASRGLSGQDLATLSRHIQPKYSWEDIILPDHQKNLLREICNQIKHQHLVWEEWDFESKISLGKGLNVMFSGTPGTGKTMAAEIISQELQLDLYKIDLSQVVSKYIGETEKNLNRIFTAATNANAILLFDEADALFGKRSEVKDAHDRYANLEISYLLQKMEEYEGITILTTNLRMNMDDAFVRRLRFIIEFPFPSEKQRYQIWQKIFPKSAPCSPELDLNFLARNFELTGANIRNIALTAAFLAADDNNQIEVAHLIQAVRREYQKMGKIIKNKELGLPEKVFS</sequence>
<accession>A0ABY5LU34</accession>
<feature type="domain" description="AAA+ ATPase" evidence="1">
    <location>
        <begin position="500"/>
        <end position="632"/>
    </location>
</feature>
<dbReference type="Proteomes" id="UP001057561">
    <property type="component" value="Chromosome"/>
</dbReference>